<evidence type="ECO:0000313" key="1">
    <source>
        <dbReference type="EMBL" id="CAI7993254.1"/>
    </source>
</evidence>
<organism evidence="1 2">
    <name type="scientific">Geodia barretti</name>
    <name type="common">Barrett's horny sponge</name>
    <dbReference type="NCBI Taxonomy" id="519541"/>
    <lineage>
        <taxon>Eukaryota</taxon>
        <taxon>Metazoa</taxon>
        <taxon>Porifera</taxon>
        <taxon>Demospongiae</taxon>
        <taxon>Heteroscleromorpha</taxon>
        <taxon>Tetractinellida</taxon>
        <taxon>Astrophorina</taxon>
        <taxon>Geodiidae</taxon>
        <taxon>Geodia</taxon>
    </lineage>
</organism>
<comment type="caution">
    <text evidence="1">The sequence shown here is derived from an EMBL/GenBank/DDBJ whole genome shotgun (WGS) entry which is preliminary data.</text>
</comment>
<gene>
    <name evidence="1" type="ORF">GBAR_LOCUS1232</name>
</gene>
<protein>
    <submittedName>
        <fullName evidence="1">Uncharacterized protein</fullName>
    </submittedName>
</protein>
<name>A0AA35QVD3_GEOBA</name>
<dbReference type="Proteomes" id="UP001174909">
    <property type="component" value="Unassembled WGS sequence"/>
</dbReference>
<keyword evidence="2" id="KW-1185">Reference proteome</keyword>
<dbReference type="EMBL" id="CASHTH010000186">
    <property type="protein sequence ID" value="CAI7993254.1"/>
    <property type="molecule type" value="Genomic_DNA"/>
</dbReference>
<reference evidence="1" key="1">
    <citation type="submission" date="2023-03" db="EMBL/GenBank/DDBJ databases">
        <authorList>
            <person name="Steffen K."/>
            <person name="Cardenas P."/>
        </authorList>
    </citation>
    <scope>NUCLEOTIDE SEQUENCE</scope>
</reference>
<dbReference type="AlphaFoldDB" id="A0AA35QVD3"/>
<proteinExistence type="predicted"/>
<sequence>MLICKMTEDKIRGPLTPAQRVWLGPRTAPESTKFVFILILNYSFSPTSLCTSIKNGPPVGQ</sequence>
<evidence type="ECO:0000313" key="2">
    <source>
        <dbReference type="Proteomes" id="UP001174909"/>
    </source>
</evidence>
<accession>A0AA35QVD3</accession>